<name>A0A4P6UXM3_9HYPH</name>
<reference evidence="1 2" key="1">
    <citation type="journal article" date="2017" name="Int. J. Syst. Evol. Microbiol.">
        <title>Roseitalea porphyridii gen. nov., sp. nov., isolated from a red alga, and reclassification of Hoeflea suaedae Chung et al. 2013 as Pseudohoeflea suaedae gen. nov., comb. nov.</title>
        <authorList>
            <person name="Hyeon J.W."/>
            <person name="Jeong S.E."/>
            <person name="Baek K."/>
            <person name="Jeon C.O."/>
        </authorList>
    </citation>
    <scope>NUCLEOTIDE SEQUENCE [LARGE SCALE GENOMIC DNA]</scope>
    <source>
        <strain evidence="1 2">MA7-20</strain>
    </source>
</reference>
<dbReference type="InterPro" id="IPR009593">
    <property type="entry name" value="DUF1203"/>
</dbReference>
<evidence type="ECO:0000313" key="1">
    <source>
        <dbReference type="EMBL" id="QBK29243.1"/>
    </source>
</evidence>
<organism evidence="1 2">
    <name type="scientific">Roseitalea porphyridii</name>
    <dbReference type="NCBI Taxonomy" id="1852022"/>
    <lineage>
        <taxon>Bacteria</taxon>
        <taxon>Pseudomonadati</taxon>
        <taxon>Pseudomonadota</taxon>
        <taxon>Alphaproteobacteria</taxon>
        <taxon>Hyphomicrobiales</taxon>
        <taxon>Ahrensiaceae</taxon>
        <taxon>Roseitalea</taxon>
    </lineage>
</organism>
<evidence type="ECO:0000313" key="2">
    <source>
        <dbReference type="Proteomes" id="UP000293719"/>
    </source>
</evidence>
<dbReference type="KEGG" id="rpod:E0E05_00720"/>
<dbReference type="Pfam" id="PF06718">
    <property type="entry name" value="DUF1203"/>
    <property type="match status" value="1"/>
</dbReference>
<dbReference type="PIRSF" id="PIRSF034110">
    <property type="entry name" value="DUF1203"/>
    <property type="match status" value="1"/>
</dbReference>
<sequence>MTFQIHALPRETFAPLFGLDETALATRRAVWRIAESSPGWPCRVSLADADKGERLLLVNHEHLGGATPYRASHAVFVRETAPQARPEPGDVPDVIGRRLISVRAFDGDWMMVGADVVEGGAVAATLETMLADRAVAEVHLHIARPGCYLARATRA</sequence>
<gene>
    <name evidence="1" type="ORF">E0E05_00720</name>
</gene>
<dbReference type="AlphaFoldDB" id="A0A4P6UXM3"/>
<accession>A0A4P6UXM3</accession>
<keyword evidence="2" id="KW-1185">Reference proteome</keyword>
<dbReference type="EMBL" id="CP036532">
    <property type="protein sequence ID" value="QBK29243.1"/>
    <property type="molecule type" value="Genomic_DNA"/>
</dbReference>
<dbReference type="OrthoDB" id="5953307at2"/>
<proteinExistence type="predicted"/>
<dbReference type="Proteomes" id="UP000293719">
    <property type="component" value="Chromosome"/>
</dbReference>
<dbReference type="RefSeq" id="WP_131614944.1">
    <property type="nucleotide sequence ID" value="NZ_CP036532.1"/>
</dbReference>
<dbReference type="GeneID" id="90765802"/>
<protein>
    <submittedName>
        <fullName evidence="1">DUF1203 domain-containing protein</fullName>
    </submittedName>
</protein>